<dbReference type="SUPFAM" id="SSF47789">
    <property type="entry name" value="C-terminal domain of RNA polymerase alpha subunit"/>
    <property type="match status" value="1"/>
</dbReference>
<dbReference type="Proteomes" id="UP001595914">
    <property type="component" value="Unassembled WGS sequence"/>
</dbReference>
<dbReference type="Pfam" id="PF04545">
    <property type="entry name" value="Sigma70_r4"/>
    <property type="match status" value="1"/>
</dbReference>
<dbReference type="EMBL" id="JBHSFO010000014">
    <property type="protein sequence ID" value="MFC4605838.1"/>
    <property type="molecule type" value="Genomic_DNA"/>
</dbReference>
<accession>A0ABV9FV36</accession>
<dbReference type="PRINTS" id="PR00046">
    <property type="entry name" value="SIGMA70FCT"/>
</dbReference>
<dbReference type="SUPFAM" id="SSF88659">
    <property type="entry name" value="Sigma3 and sigma4 domains of RNA polymerase sigma factors"/>
    <property type="match status" value="1"/>
</dbReference>
<gene>
    <name evidence="2" type="ORF">ACFO6S_19230</name>
</gene>
<keyword evidence="3" id="KW-1185">Reference proteome</keyword>
<dbReference type="InterPro" id="IPR007630">
    <property type="entry name" value="RNA_pol_sigma70_r4"/>
</dbReference>
<feature type="domain" description="RNA polymerase sigma-70 region 4" evidence="1">
    <location>
        <begin position="241"/>
        <end position="287"/>
    </location>
</feature>
<name>A0ABV9FV36_9NOCA</name>
<reference evidence="3" key="1">
    <citation type="journal article" date="2019" name="Int. J. Syst. Evol. Microbiol.">
        <title>The Global Catalogue of Microorganisms (GCM) 10K type strain sequencing project: providing services to taxonomists for standard genome sequencing and annotation.</title>
        <authorList>
            <consortium name="The Broad Institute Genomics Platform"/>
            <consortium name="The Broad Institute Genome Sequencing Center for Infectious Disease"/>
            <person name="Wu L."/>
            <person name="Ma J."/>
        </authorList>
    </citation>
    <scope>NUCLEOTIDE SEQUENCE [LARGE SCALE GENOMIC DNA]</scope>
    <source>
        <strain evidence="3">CCUG 54520</strain>
    </source>
</reference>
<evidence type="ECO:0000313" key="3">
    <source>
        <dbReference type="Proteomes" id="UP001595914"/>
    </source>
</evidence>
<sequence length="743" mass="80147">MTEEVDFSFDDVRPRCWADAFPWLAGAAGVAARPWWDESIDDTDLVTRRARLGTVSELAMERLTGWTIGQIFPGLPADIDLVRLDLPVRAANALTRADCGWSGQLMPVALDSMLGWRGIGVGTVDAILRALADVSTSVATPTVADGGWVPSQADSPLGGGMSFAAAEVPEWALSLVEDLKRVATWYGTVGLPGQRLVGGVVPAGTPDEIVEARARLEALNAGDVLSDVELGRDVAGLFDAALGLLDPRAAHVLGDRLFADDPATLDELGREHGVTRERIRQIESKSRGALLSSVSGEGALAAVAEAARDLIGVIRPLDDLVKLIPALGRMVESVRQPAWRVLDRLDDAYEIEDGWCVVPTMTAAMAVTQTQLQECADEYGVVRLDEIELIESSHPEQLPDLTAEWLRHCGYIVDGDVALIRTSSVNDYAAAILSLVGSSLTTEEIVDRFVFERSSRSLGNALSRDERFVRADRDRWALTEWGVEEYTNIRSIIRDAVLRGGGRAHLDEVIEYITTRYSVSASSVVAYAAAAPFVTNERIVSLGRGGRAAGKAPERTRRLFRRPDGWALRVRITTDHLRGSGSVAPAAVATVLGLQSGETVQLDSPLGSQMVAWTGIQPAFGTIRRFLLAEDVAADAEVFLVLRDDRTFGFELARELSGDPVADALALIGAAEGEDREQARVAFATALGMPEDSPVVSIIGEYRTRGDGDVAELLVAGREHLETGHGPVQRQERTKVDDILDLL</sequence>
<dbReference type="InterPro" id="IPR000943">
    <property type="entry name" value="RNA_pol_sigma70"/>
</dbReference>
<protein>
    <submittedName>
        <fullName evidence="2">Sigma factor-like helix-turn-helix DNA-binding protein</fullName>
    </submittedName>
</protein>
<evidence type="ECO:0000313" key="2">
    <source>
        <dbReference type="EMBL" id="MFC4605838.1"/>
    </source>
</evidence>
<organism evidence="2 3">
    <name type="scientific">Rhodococcus kronopolitis</name>
    <dbReference type="NCBI Taxonomy" id="1460226"/>
    <lineage>
        <taxon>Bacteria</taxon>
        <taxon>Bacillati</taxon>
        <taxon>Actinomycetota</taxon>
        <taxon>Actinomycetes</taxon>
        <taxon>Mycobacteriales</taxon>
        <taxon>Nocardiaceae</taxon>
        <taxon>Rhodococcus</taxon>
    </lineage>
</organism>
<dbReference type="RefSeq" id="WP_378419574.1">
    <property type="nucleotide sequence ID" value="NZ_JBHSFO010000014.1"/>
</dbReference>
<proteinExistence type="predicted"/>
<dbReference type="Gene3D" id="1.10.150.20">
    <property type="entry name" value="5' to 3' exonuclease, C-terminal subdomain"/>
    <property type="match status" value="1"/>
</dbReference>
<evidence type="ECO:0000259" key="1">
    <source>
        <dbReference type="Pfam" id="PF04545"/>
    </source>
</evidence>
<dbReference type="Gene3D" id="1.10.10.10">
    <property type="entry name" value="Winged helix-like DNA-binding domain superfamily/Winged helix DNA-binding domain"/>
    <property type="match status" value="1"/>
</dbReference>
<comment type="caution">
    <text evidence="2">The sequence shown here is derived from an EMBL/GenBank/DDBJ whole genome shotgun (WGS) entry which is preliminary data.</text>
</comment>
<dbReference type="InterPro" id="IPR013324">
    <property type="entry name" value="RNA_pol_sigma_r3/r4-like"/>
</dbReference>
<dbReference type="InterPro" id="IPR036388">
    <property type="entry name" value="WH-like_DNA-bd_sf"/>
</dbReference>